<keyword evidence="2 5" id="KW-0808">Transferase</keyword>
<evidence type="ECO:0000256" key="6">
    <source>
        <dbReference type="SAM" id="MobiDB-lite"/>
    </source>
</evidence>
<dbReference type="Proteomes" id="UP000009131">
    <property type="component" value="Unassembled WGS sequence"/>
</dbReference>
<dbReference type="Gene3D" id="3.40.47.10">
    <property type="match status" value="1"/>
</dbReference>
<comment type="caution">
    <text evidence="9">The sequence shown here is derived from an EMBL/GenBank/DDBJ whole genome shotgun (WGS) entry which is preliminary data.</text>
</comment>
<evidence type="ECO:0000259" key="8">
    <source>
        <dbReference type="Pfam" id="PF08540"/>
    </source>
</evidence>
<dbReference type="SUPFAM" id="SSF53901">
    <property type="entry name" value="Thiolase-like"/>
    <property type="match status" value="2"/>
</dbReference>
<feature type="binding site" evidence="4">
    <location>
        <position position="356"/>
    </location>
    <ligand>
        <name>CoA</name>
        <dbReference type="ChEBI" id="CHEBI:57287"/>
    </ligand>
</feature>
<dbReference type="GO" id="GO:0006084">
    <property type="term" value="P:acetyl-CoA metabolic process"/>
    <property type="evidence" value="ECO:0007669"/>
    <property type="project" value="InterPro"/>
</dbReference>
<reference evidence="9 10" key="2">
    <citation type="journal article" date="2012" name="Open Biol.">
        <title>Characteristics of nucleosomes and linker DNA regions on the genome of the basidiomycete Mixia osmundae revealed by mono- and dinucleosome mapping.</title>
        <authorList>
            <person name="Nishida H."/>
            <person name="Kondo S."/>
            <person name="Matsumoto T."/>
            <person name="Suzuki Y."/>
            <person name="Yoshikawa H."/>
            <person name="Taylor T.D."/>
            <person name="Sugiyama J."/>
        </authorList>
    </citation>
    <scope>NUCLEOTIDE SEQUENCE [LARGE SCALE GENOMIC DNA]</scope>
    <source>
        <strain evidence="10">CBS 9802 / IAM 14324 / JCM 22182 / KY 12970</strain>
    </source>
</reference>
<comment type="function">
    <text evidence="5">Catalyzes the condensation of acetyl-CoA with acetoacetyl-CoA to form HMG-CoA.</text>
</comment>
<evidence type="ECO:0000256" key="2">
    <source>
        <dbReference type="ARBA" id="ARBA00022679"/>
    </source>
</evidence>
<sequence length="556" mass="61298">MHVSSESAASLRTVCALRGRILRPRPASLGHLGTTSSSRNAQMYQNVNGTRPGHHHRSSTSGSTPAAILNEHMTSPDPTSLAAVPMKEYSAPFEVTDVRPKDVGIHALELYFPHRCISEADLEQFDGVSAGKYTKGLGQEYMAFVDDREDIYSFLLTVTSQLLHKYNIDPRAIGRIDIGTETIIDKSKSVKTVLMDLFAPYGNHDIEGIDSKNACYGGTAALFNALNWIESSSWDGRYALVVAGDIAIYAEGSARPVGGAGAVAMLVGPNAPLVPEPTHGTFMTNSWDFYKPSLASEFPEVDGPLTLIAYLSALESTYAKYREKESARLTKSQTSDSSKVDLDYFDYLAFHGPYGKLVQKGVARMMYGDYHADPSAPLFNDVDPSLADVARSQTLTKKDVEKTFIDLSAAAYKEKVWPSTNCMRRLGNMYTASLYGSLASVLESVAPETLRGKRIGMFSYGSGLAATFFAIRVKGDTTEIRSKVNLDARLAKLQVRPCEEYVRALELREEKHNIRNYTPDGPVDGMWPDTFYLEKCDDKFRRTYGIAQPSQERIQA</sequence>
<evidence type="ECO:0000256" key="5">
    <source>
        <dbReference type="RuleBase" id="RU364071"/>
    </source>
</evidence>
<protein>
    <recommendedName>
        <fullName evidence="5">Hydroxymethylglutaryl-CoA synthase</fullName>
        <shortName evidence="5">HMG-CoA synthase</shortName>
        <ecNumber evidence="5">2.3.3.10</ecNumber>
    </recommendedName>
    <alternativeName>
        <fullName evidence="5">3-hydroxy-3-methylglutaryl coenzyme A synthase</fullName>
    </alternativeName>
</protein>
<dbReference type="PROSITE" id="PS01226">
    <property type="entry name" value="HMG_COA_SYNTHASE"/>
    <property type="match status" value="1"/>
</dbReference>
<dbReference type="PANTHER" id="PTHR43323:SF2">
    <property type="entry name" value="HYDROXYMETHYLGLUTARYL-COA SYNTHASE"/>
    <property type="match status" value="1"/>
</dbReference>
<feature type="domain" description="Hydroxymethylglutaryl-coenzyme A synthase N-terminal" evidence="7">
    <location>
        <begin position="99"/>
        <end position="272"/>
    </location>
</feature>
<reference evidence="9 10" key="1">
    <citation type="journal article" date="2011" name="J. Gen. Appl. Microbiol.">
        <title>Draft genome sequencing of the enigmatic basidiomycete Mixia osmundae.</title>
        <authorList>
            <person name="Nishida H."/>
            <person name="Nagatsuka Y."/>
            <person name="Sugiyama J."/>
        </authorList>
    </citation>
    <scope>NUCLEOTIDE SEQUENCE [LARGE SCALE GENOMIC DNA]</scope>
    <source>
        <strain evidence="10">CBS 9802 / IAM 14324 / JCM 22182 / KY 12970</strain>
    </source>
</reference>
<comment type="catalytic activity">
    <reaction evidence="5">
        <text>acetoacetyl-CoA + acetyl-CoA + H2O = (3S)-3-hydroxy-3-methylglutaryl-CoA + CoA + H(+)</text>
        <dbReference type="Rhea" id="RHEA:10188"/>
        <dbReference type="ChEBI" id="CHEBI:15377"/>
        <dbReference type="ChEBI" id="CHEBI:15378"/>
        <dbReference type="ChEBI" id="CHEBI:43074"/>
        <dbReference type="ChEBI" id="CHEBI:57286"/>
        <dbReference type="ChEBI" id="CHEBI:57287"/>
        <dbReference type="ChEBI" id="CHEBI:57288"/>
        <dbReference type="EC" id="2.3.3.10"/>
    </reaction>
</comment>
<dbReference type="GO" id="GO:0010142">
    <property type="term" value="P:farnesyl diphosphate biosynthetic process, mevalonate pathway"/>
    <property type="evidence" value="ECO:0007669"/>
    <property type="project" value="InterPro"/>
</dbReference>
<organism evidence="9 10">
    <name type="scientific">Mixia osmundae (strain CBS 9802 / IAM 14324 / JCM 22182 / KY 12970)</name>
    <dbReference type="NCBI Taxonomy" id="764103"/>
    <lineage>
        <taxon>Eukaryota</taxon>
        <taxon>Fungi</taxon>
        <taxon>Dikarya</taxon>
        <taxon>Basidiomycota</taxon>
        <taxon>Pucciniomycotina</taxon>
        <taxon>Mixiomycetes</taxon>
        <taxon>Mixiales</taxon>
        <taxon>Mixiaceae</taxon>
        <taxon>Mixia</taxon>
    </lineage>
</organism>
<dbReference type="InterPro" id="IPR000590">
    <property type="entry name" value="HMG_CoA_synt_AS"/>
</dbReference>
<dbReference type="CDD" id="cd00827">
    <property type="entry name" value="init_cond_enzymes"/>
    <property type="match status" value="1"/>
</dbReference>
<dbReference type="OrthoDB" id="1269963at2759"/>
<proteinExistence type="inferred from homology"/>
<dbReference type="Pfam" id="PF08540">
    <property type="entry name" value="HMG_CoA_synt_C"/>
    <property type="match status" value="1"/>
</dbReference>
<dbReference type="HOGENOM" id="CLU_008065_0_1_1"/>
<accession>G7E9F2</accession>
<evidence type="ECO:0000256" key="4">
    <source>
        <dbReference type="PIRSR" id="PIRSR610122-2"/>
    </source>
</evidence>
<evidence type="ECO:0000256" key="3">
    <source>
        <dbReference type="PIRSR" id="PIRSR610122-1"/>
    </source>
</evidence>
<dbReference type="FunFam" id="3.40.47.10:FF:000008">
    <property type="entry name" value="3-hydroxy-3-methylglutaryl coenzyme A synthase"/>
    <property type="match status" value="1"/>
</dbReference>
<dbReference type="FunCoup" id="G7E9F2">
    <property type="interactions" value="194"/>
</dbReference>
<dbReference type="Pfam" id="PF01154">
    <property type="entry name" value="HMG_CoA_synt_N"/>
    <property type="match status" value="1"/>
</dbReference>
<dbReference type="EC" id="2.3.3.10" evidence="5"/>
<feature type="region of interest" description="Disordered" evidence="6">
    <location>
        <begin position="46"/>
        <end position="75"/>
    </location>
</feature>
<evidence type="ECO:0000256" key="1">
    <source>
        <dbReference type="ARBA" id="ARBA00007061"/>
    </source>
</evidence>
<dbReference type="PANTHER" id="PTHR43323">
    <property type="entry name" value="3-HYDROXY-3-METHYLGLUTARYL COENZYME A SYNTHASE"/>
    <property type="match status" value="1"/>
</dbReference>
<evidence type="ECO:0000259" key="7">
    <source>
        <dbReference type="Pfam" id="PF01154"/>
    </source>
</evidence>
<dbReference type="InterPro" id="IPR013528">
    <property type="entry name" value="HMG_CoA_synth_N"/>
</dbReference>
<dbReference type="RefSeq" id="XP_014568519.1">
    <property type="nucleotide sequence ID" value="XM_014713033.1"/>
</dbReference>
<dbReference type="EMBL" id="BABT02000220">
    <property type="protein sequence ID" value="GAA99271.1"/>
    <property type="molecule type" value="Genomic_DNA"/>
</dbReference>
<dbReference type="NCBIfam" id="TIGR01833">
    <property type="entry name" value="HMG-CoA-S_euk"/>
    <property type="match status" value="1"/>
</dbReference>
<dbReference type="GO" id="GO:0004421">
    <property type="term" value="F:hydroxymethylglutaryl-CoA synthase activity"/>
    <property type="evidence" value="ECO:0007669"/>
    <property type="project" value="UniProtKB-EC"/>
</dbReference>
<dbReference type="OMA" id="DDAYNWI"/>
<keyword evidence="10" id="KW-1185">Reference proteome</keyword>
<evidence type="ECO:0000313" key="9">
    <source>
        <dbReference type="EMBL" id="GAA99271.1"/>
    </source>
</evidence>
<dbReference type="InterPro" id="IPR016039">
    <property type="entry name" value="Thiolase-like"/>
</dbReference>
<dbReference type="STRING" id="764103.G7E9F2"/>
<dbReference type="AlphaFoldDB" id="G7E9F2"/>
<feature type="active site" description="Acyl-thioester intermediate" evidence="3">
    <location>
        <position position="215"/>
    </location>
</feature>
<dbReference type="GO" id="GO:0006696">
    <property type="term" value="P:ergosterol biosynthetic process"/>
    <property type="evidence" value="ECO:0007669"/>
    <property type="project" value="TreeGrafter"/>
</dbReference>
<dbReference type="eggNOG" id="KOG1393">
    <property type="taxonomic scope" value="Eukaryota"/>
</dbReference>
<dbReference type="InterPro" id="IPR013746">
    <property type="entry name" value="HMG_CoA_synt_C_dom"/>
</dbReference>
<dbReference type="InterPro" id="IPR010122">
    <property type="entry name" value="HMG_CoA_synthase_euk"/>
</dbReference>
<feature type="active site" description="Proton donor/acceptor" evidence="3">
    <location>
        <position position="181"/>
    </location>
</feature>
<name>G7E9F2_MIXOS</name>
<comment type="similarity">
    <text evidence="1 5">Belongs to the thiolase-like superfamily. HMG-CoA synthase family.</text>
</comment>
<evidence type="ECO:0000313" key="10">
    <source>
        <dbReference type="Proteomes" id="UP000009131"/>
    </source>
</evidence>
<gene>
    <name evidence="9" type="primary">Mo05965</name>
    <name evidence="9" type="ORF">E5Q_05965</name>
</gene>
<feature type="active site" description="Proton donor/acceptor" evidence="3">
    <location>
        <position position="351"/>
    </location>
</feature>
<dbReference type="InParanoid" id="G7E9F2"/>
<feature type="binding site" evidence="4">
    <location>
        <position position="360"/>
    </location>
    <ligand>
        <name>CoA</name>
        <dbReference type="ChEBI" id="CHEBI:57287"/>
    </ligand>
</feature>
<feature type="domain" description="Hydroxymethylglutaryl-coenzyme A synthase C-terminal" evidence="8">
    <location>
        <begin position="279"/>
        <end position="545"/>
    </location>
</feature>